<dbReference type="Gene3D" id="3.30.40.10">
    <property type="entry name" value="Zinc/RING finger domain, C3HC4 (zinc finger)"/>
    <property type="match status" value="1"/>
</dbReference>
<evidence type="ECO:0000256" key="3">
    <source>
        <dbReference type="ARBA" id="ARBA00022771"/>
    </source>
</evidence>
<feature type="domain" description="RING-type" evidence="6">
    <location>
        <begin position="6"/>
        <end position="50"/>
    </location>
</feature>
<accession>A0A6J8AS76</accession>
<dbReference type="InterPro" id="IPR047153">
    <property type="entry name" value="TRIM45/56/19-like"/>
</dbReference>
<sequence>MEESNCPICLERFSSPKILDCRHTFCLRCLKGYSGEIGPKQYKLSCPLCRIEFKIPNDGLSRLVSNYFVSISESDKYCLNCQKHRKVAGSCKDCGLPLCVVCYEKHFHSPPNKEYHDNSSEMPEPRIAFRSSFLRRLPNLKTINFYKLETQFVVESPQENDRHIIYSIRLASSGGVLVVPSGVPFILLMNQYGKTLDKIHTPHQCVGICELNGGDLLGIFPSTEIYFPTNSLTNGNILTCGKKVNMPFSRTGQGCLQLYSSFGEPLQTLDIQFGMFDLPHKIAYNKEHGVIAIADNENNTVTILHENDGHNAIYKGGNKTFRQMSASSILIERQICFLASGICSSSDGNFIVCTPEGHLNIINKFGELVALGTTDCEDKFGILAPDIVLDDHGIVWCSDSLNGIIKTFKLEKFANNL</sequence>
<dbReference type="OrthoDB" id="6052698at2759"/>
<protein>
    <recommendedName>
        <fullName evidence="6">RING-type domain-containing protein</fullName>
    </recommendedName>
</protein>
<keyword evidence="3 5" id="KW-0863">Zinc-finger</keyword>
<dbReference type="GO" id="GO:0008270">
    <property type="term" value="F:zinc ion binding"/>
    <property type="evidence" value="ECO:0007669"/>
    <property type="project" value="UniProtKB-KW"/>
</dbReference>
<dbReference type="PANTHER" id="PTHR25462:SF296">
    <property type="entry name" value="MEIOTIC P26, ISOFORM F"/>
    <property type="match status" value="1"/>
</dbReference>
<dbReference type="SMART" id="SM00184">
    <property type="entry name" value="RING"/>
    <property type="match status" value="1"/>
</dbReference>
<dbReference type="InterPro" id="IPR027370">
    <property type="entry name" value="Znf-RING_euk"/>
</dbReference>
<reference evidence="7 8" key="1">
    <citation type="submission" date="2020-06" db="EMBL/GenBank/DDBJ databases">
        <authorList>
            <person name="Li R."/>
            <person name="Bekaert M."/>
        </authorList>
    </citation>
    <scope>NUCLEOTIDE SEQUENCE [LARGE SCALE GENOMIC DNA]</scope>
    <source>
        <strain evidence="8">wild</strain>
    </source>
</reference>
<proteinExistence type="predicted"/>
<dbReference type="InterPro" id="IPR011044">
    <property type="entry name" value="Quino_amine_DH_bsu"/>
</dbReference>
<organism evidence="7 8">
    <name type="scientific">Mytilus coruscus</name>
    <name type="common">Sea mussel</name>
    <dbReference type="NCBI Taxonomy" id="42192"/>
    <lineage>
        <taxon>Eukaryota</taxon>
        <taxon>Metazoa</taxon>
        <taxon>Spiralia</taxon>
        <taxon>Lophotrochozoa</taxon>
        <taxon>Mollusca</taxon>
        <taxon>Bivalvia</taxon>
        <taxon>Autobranchia</taxon>
        <taxon>Pteriomorphia</taxon>
        <taxon>Mytilida</taxon>
        <taxon>Mytiloidea</taxon>
        <taxon>Mytilidae</taxon>
        <taxon>Mytilinae</taxon>
        <taxon>Mytilus</taxon>
    </lineage>
</organism>
<name>A0A6J8AS76_MYTCO</name>
<dbReference type="SUPFAM" id="SSF50969">
    <property type="entry name" value="YVTN repeat-like/Quinoprotein amine dehydrogenase"/>
    <property type="match status" value="1"/>
</dbReference>
<dbReference type="InterPro" id="IPR011042">
    <property type="entry name" value="6-blade_b-propeller_TolB-like"/>
</dbReference>
<dbReference type="SUPFAM" id="SSF57850">
    <property type="entry name" value="RING/U-box"/>
    <property type="match status" value="1"/>
</dbReference>
<evidence type="ECO:0000313" key="7">
    <source>
        <dbReference type="EMBL" id="CAC5372817.1"/>
    </source>
</evidence>
<dbReference type="InterPro" id="IPR001258">
    <property type="entry name" value="NHL_repeat"/>
</dbReference>
<keyword evidence="2" id="KW-0677">Repeat</keyword>
<dbReference type="Pfam" id="PF01436">
    <property type="entry name" value="NHL"/>
    <property type="match status" value="1"/>
</dbReference>
<evidence type="ECO:0000256" key="1">
    <source>
        <dbReference type="ARBA" id="ARBA00022723"/>
    </source>
</evidence>
<dbReference type="Pfam" id="PF13445">
    <property type="entry name" value="zf-RING_UBOX"/>
    <property type="match status" value="1"/>
</dbReference>
<dbReference type="EMBL" id="CACVKT020001865">
    <property type="protein sequence ID" value="CAC5372817.1"/>
    <property type="molecule type" value="Genomic_DNA"/>
</dbReference>
<keyword evidence="4" id="KW-0862">Zinc</keyword>
<evidence type="ECO:0000256" key="4">
    <source>
        <dbReference type="ARBA" id="ARBA00022833"/>
    </source>
</evidence>
<gene>
    <name evidence="7" type="ORF">MCOR_10800</name>
</gene>
<dbReference type="InterPro" id="IPR001841">
    <property type="entry name" value="Znf_RING"/>
</dbReference>
<dbReference type="PANTHER" id="PTHR25462">
    <property type="entry name" value="BONUS, ISOFORM C-RELATED"/>
    <property type="match status" value="1"/>
</dbReference>
<dbReference type="AlphaFoldDB" id="A0A6J8AS76"/>
<dbReference type="PROSITE" id="PS50089">
    <property type="entry name" value="ZF_RING_2"/>
    <property type="match status" value="1"/>
</dbReference>
<dbReference type="InterPro" id="IPR013083">
    <property type="entry name" value="Znf_RING/FYVE/PHD"/>
</dbReference>
<evidence type="ECO:0000256" key="5">
    <source>
        <dbReference type="PROSITE-ProRule" id="PRU00175"/>
    </source>
</evidence>
<evidence type="ECO:0000259" key="6">
    <source>
        <dbReference type="PROSITE" id="PS50089"/>
    </source>
</evidence>
<evidence type="ECO:0000256" key="2">
    <source>
        <dbReference type="ARBA" id="ARBA00022737"/>
    </source>
</evidence>
<keyword evidence="8" id="KW-1185">Reference proteome</keyword>
<dbReference type="PROSITE" id="PS00518">
    <property type="entry name" value="ZF_RING_1"/>
    <property type="match status" value="1"/>
</dbReference>
<dbReference type="Gene3D" id="2.120.10.30">
    <property type="entry name" value="TolB, C-terminal domain"/>
    <property type="match status" value="1"/>
</dbReference>
<dbReference type="InterPro" id="IPR017907">
    <property type="entry name" value="Znf_RING_CS"/>
</dbReference>
<dbReference type="Proteomes" id="UP000507470">
    <property type="component" value="Unassembled WGS sequence"/>
</dbReference>
<evidence type="ECO:0000313" key="8">
    <source>
        <dbReference type="Proteomes" id="UP000507470"/>
    </source>
</evidence>
<keyword evidence="1" id="KW-0479">Metal-binding</keyword>